<sequence>MQDNDGNTALHLAVRAGSLRLFCPLFGREAVNLNLTNANGQTPVDVSLHKIPPGWSYNQNSEVRIHHALLVAGATSGACRRDHFRQEYDDRHRVKSKQDIKELDRMKDLTQTLCIGSVLIATVTFGATFALPGGNKQDDHPGGGTPTLAGRYPFDAFMVANTLAFIFSSVATVSLMRSGSPMFNLLSRRVYTRVAFYFVDTSVTCLIAAFALAVYAVLEPVAPKTATAVCVMSPLVVICIKAELWMKWAVLAGPFFVRKGPIWTIGTYTKVLVGNMLVGLWPFLLIFLWAAYGRDNLVSVLESPAPPPQPLI</sequence>
<reference evidence="10" key="1">
    <citation type="submission" date="2020-05" db="EMBL/GenBank/DDBJ databases">
        <title>WGS assembly of Panicum virgatum.</title>
        <authorList>
            <person name="Lovell J.T."/>
            <person name="Jenkins J."/>
            <person name="Shu S."/>
            <person name="Juenger T.E."/>
            <person name="Schmutz J."/>
        </authorList>
    </citation>
    <scope>NUCLEOTIDE SEQUENCE</scope>
    <source>
        <strain evidence="10">AP13</strain>
    </source>
</reference>
<comment type="subcellular location">
    <subcellularLocation>
        <location evidence="1">Membrane</location>
        <topology evidence="1">Multi-pass membrane protein</topology>
    </subcellularLocation>
</comment>
<evidence type="ECO:0000256" key="7">
    <source>
        <dbReference type="PROSITE-ProRule" id="PRU00023"/>
    </source>
</evidence>
<dbReference type="InterPro" id="IPR036770">
    <property type="entry name" value="Ankyrin_rpt-contain_sf"/>
</dbReference>
<keyword evidence="4 8" id="KW-1133">Transmembrane helix</keyword>
<feature type="transmembrane region" description="Helical" evidence="8">
    <location>
        <begin position="194"/>
        <end position="218"/>
    </location>
</feature>
<keyword evidence="3" id="KW-0677">Repeat</keyword>
<feature type="domain" description="PGG" evidence="9">
    <location>
        <begin position="105"/>
        <end position="217"/>
    </location>
</feature>
<dbReference type="EMBL" id="CM029052">
    <property type="protein sequence ID" value="KAG2558338.1"/>
    <property type="molecule type" value="Genomic_DNA"/>
</dbReference>
<evidence type="ECO:0000256" key="5">
    <source>
        <dbReference type="ARBA" id="ARBA00023043"/>
    </source>
</evidence>
<feature type="transmembrane region" description="Helical" evidence="8">
    <location>
        <begin position="113"/>
        <end position="132"/>
    </location>
</feature>
<dbReference type="Pfam" id="PF13962">
    <property type="entry name" value="PGG"/>
    <property type="match status" value="1"/>
</dbReference>
<protein>
    <recommendedName>
        <fullName evidence="9">PGG domain-containing protein</fullName>
    </recommendedName>
</protein>
<name>A0A8T0PBJ4_PANVG</name>
<proteinExistence type="predicted"/>
<evidence type="ECO:0000256" key="1">
    <source>
        <dbReference type="ARBA" id="ARBA00004141"/>
    </source>
</evidence>
<keyword evidence="6 8" id="KW-0472">Membrane</keyword>
<evidence type="ECO:0000313" key="10">
    <source>
        <dbReference type="EMBL" id="KAG2558338.1"/>
    </source>
</evidence>
<dbReference type="InterPro" id="IPR026961">
    <property type="entry name" value="PGG_dom"/>
</dbReference>
<gene>
    <name evidence="10" type="ORF">PVAP13_8NG122002</name>
</gene>
<dbReference type="PANTHER" id="PTHR24186">
    <property type="entry name" value="PROTEIN PHOSPHATASE 1 REGULATORY SUBUNIT"/>
    <property type="match status" value="1"/>
</dbReference>
<feature type="transmembrane region" description="Helical" evidence="8">
    <location>
        <begin position="224"/>
        <end position="246"/>
    </location>
</feature>
<keyword evidence="2 8" id="KW-0812">Transmembrane</keyword>
<evidence type="ECO:0000256" key="8">
    <source>
        <dbReference type="SAM" id="Phobius"/>
    </source>
</evidence>
<dbReference type="SUPFAM" id="SSF48403">
    <property type="entry name" value="Ankyrin repeat"/>
    <property type="match status" value="1"/>
</dbReference>
<dbReference type="GO" id="GO:0005886">
    <property type="term" value="C:plasma membrane"/>
    <property type="evidence" value="ECO:0007669"/>
    <property type="project" value="TreeGrafter"/>
</dbReference>
<keyword evidence="11" id="KW-1185">Reference proteome</keyword>
<dbReference type="Pfam" id="PF13857">
    <property type="entry name" value="Ank_5"/>
    <property type="match status" value="1"/>
</dbReference>
<evidence type="ECO:0000256" key="3">
    <source>
        <dbReference type="ARBA" id="ARBA00022737"/>
    </source>
</evidence>
<feature type="repeat" description="ANK" evidence="7">
    <location>
        <begin position="5"/>
        <end position="38"/>
    </location>
</feature>
<organism evidence="10 11">
    <name type="scientific">Panicum virgatum</name>
    <name type="common">Blackwell switchgrass</name>
    <dbReference type="NCBI Taxonomy" id="38727"/>
    <lineage>
        <taxon>Eukaryota</taxon>
        <taxon>Viridiplantae</taxon>
        <taxon>Streptophyta</taxon>
        <taxon>Embryophyta</taxon>
        <taxon>Tracheophyta</taxon>
        <taxon>Spermatophyta</taxon>
        <taxon>Magnoliopsida</taxon>
        <taxon>Liliopsida</taxon>
        <taxon>Poales</taxon>
        <taxon>Poaceae</taxon>
        <taxon>PACMAD clade</taxon>
        <taxon>Panicoideae</taxon>
        <taxon>Panicodae</taxon>
        <taxon>Paniceae</taxon>
        <taxon>Panicinae</taxon>
        <taxon>Panicum</taxon>
        <taxon>Panicum sect. Hiantes</taxon>
    </lineage>
</organism>
<feature type="transmembrane region" description="Helical" evidence="8">
    <location>
        <begin position="152"/>
        <end position="173"/>
    </location>
</feature>
<dbReference type="AlphaFoldDB" id="A0A8T0PBJ4"/>
<accession>A0A8T0PBJ4</accession>
<evidence type="ECO:0000259" key="9">
    <source>
        <dbReference type="Pfam" id="PF13962"/>
    </source>
</evidence>
<comment type="caution">
    <text evidence="10">The sequence shown here is derived from an EMBL/GenBank/DDBJ whole genome shotgun (WGS) entry which is preliminary data.</text>
</comment>
<keyword evidence="5 7" id="KW-0040">ANK repeat</keyword>
<dbReference type="PROSITE" id="PS50088">
    <property type="entry name" value="ANK_REPEAT"/>
    <property type="match status" value="1"/>
</dbReference>
<evidence type="ECO:0000313" key="11">
    <source>
        <dbReference type="Proteomes" id="UP000823388"/>
    </source>
</evidence>
<evidence type="ECO:0000256" key="6">
    <source>
        <dbReference type="ARBA" id="ARBA00023136"/>
    </source>
</evidence>
<dbReference type="PANTHER" id="PTHR24186:SF50">
    <property type="entry name" value="ANKYRIN REPEAT-CONTAINING PROTEIN ITN1-LIKE ISOFORM X1"/>
    <property type="match status" value="1"/>
</dbReference>
<evidence type="ECO:0000256" key="2">
    <source>
        <dbReference type="ARBA" id="ARBA00022692"/>
    </source>
</evidence>
<dbReference type="Gene3D" id="1.25.40.20">
    <property type="entry name" value="Ankyrin repeat-containing domain"/>
    <property type="match status" value="1"/>
</dbReference>
<feature type="transmembrane region" description="Helical" evidence="8">
    <location>
        <begin position="267"/>
        <end position="292"/>
    </location>
</feature>
<dbReference type="InterPro" id="IPR002110">
    <property type="entry name" value="Ankyrin_rpt"/>
</dbReference>
<evidence type="ECO:0000256" key="4">
    <source>
        <dbReference type="ARBA" id="ARBA00022989"/>
    </source>
</evidence>
<dbReference type="Proteomes" id="UP000823388">
    <property type="component" value="Chromosome 8N"/>
</dbReference>